<name>A0A176XJA4_AGRTU</name>
<reference evidence="1 2" key="1">
    <citation type="submission" date="2016-05" db="EMBL/GenBank/DDBJ databases">
        <authorList>
            <person name="Lavstsen T."/>
            <person name="Jespersen J.S."/>
        </authorList>
    </citation>
    <scope>NUCLEOTIDE SEQUENCE [LARGE SCALE GENOMIC DNA]</scope>
    <source>
        <strain evidence="1 2">KCJ1736</strain>
    </source>
</reference>
<accession>A0A176XJA4</accession>
<dbReference type="AlphaFoldDB" id="A0A176XJA4"/>
<dbReference type="EMBL" id="LXPS01000003">
    <property type="protein sequence ID" value="OAE49206.1"/>
    <property type="molecule type" value="Genomic_DNA"/>
</dbReference>
<gene>
    <name evidence="1" type="ORF">A7J57_00910</name>
</gene>
<sequence length="83" mass="9298">MAPSVWERFFPIAKQQPLLLTIDAAHALGHWEEKALPGFLASTVDTVRSVQKLRTYAEKHDATVVTGDPDAWANFKKAPEFYA</sequence>
<organism evidence="1 2">
    <name type="scientific">Agrobacterium tumefaciens</name>
    <dbReference type="NCBI Taxonomy" id="358"/>
    <lineage>
        <taxon>Bacteria</taxon>
        <taxon>Pseudomonadati</taxon>
        <taxon>Pseudomonadota</taxon>
        <taxon>Alphaproteobacteria</taxon>
        <taxon>Hyphomicrobiales</taxon>
        <taxon>Rhizobiaceae</taxon>
        <taxon>Rhizobium/Agrobacterium group</taxon>
        <taxon>Agrobacterium</taxon>
        <taxon>Agrobacterium tumefaciens complex</taxon>
    </lineage>
</organism>
<dbReference type="Gene3D" id="3.60.15.10">
    <property type="entry name" value="Ribonuclease Z/Hydroxyacylglutathione hydrolase-like"/>
    <property type="match status" value="1"/>
</dbReference>
<dbReference type="InterPro" id="IPR036866">
    <property type="entry name" value="RibonucZ/Hydroxyglut_hydro"/>
</dbReference>
<protein>
    <submittedName>
        <fullName evidence="1">Uncharacterized protein</fullName>
    </submittedName>
</protein>
<dbReference type="Proteomes" id="UP000077098">
    <property type="component" value="Unassembled WGS sequence"/>
</dbReference>
<comment type="caution">
    <text evidence="1">The sequence shown here is derived from an EMBL/GenBank/DDBJ whole genome shotgun (WGS) entry which is preliminary data.</text>
</comment>
<evidence type="ECO:0000313" key="2">
    <source>
        <dbReference type="Proteomes" id="UP000077098"/>
    </source>
</evidence>
<evidence type="ECO:0000313" key="1">
    <source>
        <dbReference type="EMBL" id="OAE49206.1"/>
    </source>
</evidence>
<proteinExistence type="predicted"/>